<dbReference type="Gene3D" id="3.30.70.120">
    <property type="match status" value="1"/>
</dbReference>
<comment type="caution">
    <text evidence="2">The sequence shown here is derived from an EMBL/GenBank/DDBJ whole genome shotgun (WGS) entry which is preliminary data.</text>
</comment>
<sequence>MSDSNHDFCVVLTTTNDDENKHAIIKALLSKQLAACIQEIPMTSHYVWQEEVCHDSETLLVIKSKKSLYTLVEESIRELHNYEVPQIVQLDIAAGFPPYLSWIAANTLETQKH</sequence>
<dbReference type="AlphaFoldDB" id="A0A2S3R3F3"/>
<dbReference type="PANTHER" id="PTHR23419:SF8">
    <property type="entry name" value="FI09726P"/>
    <property type="match status" value="1"/>
</dbReference>
<dbReference type="GO" id="GO:0010038">
    <property type="term" value="P:response to metal ion"/>
    <property type="evidence" value="ECO:0007669"/>
    <property type="project" value="InterPro"/>
</dbReference>
<dbReference type="Pfam" id="PF03091">
    <property type="entry name" value="CutA1"/>
    <property type="match status" value="1"/>
</dbReference>
<reference evidence="2 3" key="1">
    <citation type="journal article" date="2018" name="Front. Microbiol.">
        <title>Phylogeny of Vibrio vulnificus from the Analysis of the Core-Genome: Implications for Intra-Species Taxonomy.</title>
        <authorList>
            <person name="Roig F.J."/>
            <person name="Gonzalez-Candelas F."/>
            <person name="Sanjuan E."/>
            <person name="Fouz B."/>
            <person name="Feil E.J."/>
            <person name="Llorens C."/>
            <person name="Baker-Austin C."/>
            <person name="Oliver J.D."/>
            <person name="Danin-Poleg Y."/>
            <person name="Gibas C.J."/>
            <person name="Kashi Y."/>
            <person name="Gulig P.A."/>
            <person name="Morrison S.S."/>
            <person name="Amaro C."/>
        </authorList>
    </citation>
    <scope>NUCLEOTIDE SEQUENCE [LARGE SCALE GENOMIC DNA]</scope>
    <source>
        <strain evidence="2 3">CECT4608</strain>
    </source>
</reference>
<dbReference type="SUPFAM" id="SSF54913">
    <property type="entry name" value="GlnB-like"/>
    <property type="match status" value="1"/>
</dbReference>
<evidence type="ECO:0000313" key="3">
    <source>
        <dbReference type="Proteomes" id="UP000237466"/>
    </source>
</evidence>
<comment type="similarity">
    <text evidence="1">Belongs to the CutA family.</text>
</comment>
<dbReference type="Proteomes" id="UP000237466">
    <property type="component" value="Unassembled WGS sequence"/>
</dbReference>
<dbReference type="EMBL" id="PDGH01000081">
    <property type="protein sequence ID" value="POB48222.1"/>
    <property type="molecule type" value="Genomic_DNA"/>
</dbReference>
<dbReference type="InterPro" id="IPR011322">
    <property type="entry name" value="N-reg_PII-like_a/b"/>
</dbReference>
<dbReference type="RefSeq" id="WP_040110751.1">
    <property type="nucleotide sequence ID" value="NZ_CP009262.1"/>
</dbReference>
<dbReference type="InterPro" id="IPR004323">
    <property type="entry name" value="Ion_tolerance_CutA"/>
</dbReference>
<proteinExistence type="inferred from homology"/>
<dbReference type="GO" id="GO:0005507">
    <property type="term" value="F:copper ion binding"/>
    <property type="evidence" value="ECO:0007669"/>
    <property type="project" value="TreeGrafter"/>
</dbReference>
<protein>
    <submittedName>
        <fullName evidence="2">Divalent-cation tolerance protein CutA</fullName>
    </submittedName>
</protein>
<dbReference type="InterPro" id="IPR015867">
    <property type="entry name" value="N-reg_PII/ATP_PRibTrfase_C"/>
</dbReference>
<name>A0A2S3R3F3_VIBVL</name>
<dbReference type="KEGG" id="vvl:VV93_v1c37540"/>
<accession>A0A2S3R3F3</accession>
<evidence type="ECO:0000256" key="1">
    <source>
        <dbReference type="ARBA" id="ARBA00010169"/>
    </source>
</evidence>
<dbReference type="PANTHER" id="PTHR23419">
    <property type="entry name" value="DIVALENT CATION TOLERANCE CUTA-RELATED"/>
    <property type="match status" value="1"/>
</dbReference>
<gene>
    <name evidence="2" type="ORF">CRN52_10880</name>
</gene>
<evidence type="ECO:0000313" key="2">
    <source>
        <dbReference type="EMBL" id="POB48222.1"/>
    </source>
</evidence>
<organism evidence="2 3">
    <name type="scientific">Vibrio vulnificus</name>
    <dbReference type="NCBI Taxonomy" id="672"/>
    <lineage>
        <taxon>Bacteria</taxon>
        <taxon>Pseudomonadati</taxon>
        <taxon>Pseudomonadota</taxon>
        <taxon>Gammaproteobacteria</taxon>
        <taxon>Vibrionales</taxon>
        <taxon>Vibrionaceae</taxon>
        <taxon>Vibrio</taxon>
    </lineage>
</organism>